<evidence type="ECO:0000313" key="1">
    <source>
        <dbReference type="EMBL" id="GBP30695.1"/>
    </source>
</evidence>
<reference evidence="1 2" key="1">
    <citation type="journal article" date="2019" name="Commun. Biol.">
        <title>The bagworm genome reveals a unique fibroin gene that provides high tensile strength.</title>
        <authorList>
            <person name="Kono N."/>
            <person name="Nakamura H."/>
            <person name="Ohtoshi R."/>
            <person name="Tomita M."/>
            <person name="Numata K."/>
            <person name="Arakawa K."/>
        </authorList>
    </citation>
    <scope>NUCLEOTIDE SEQUENCE [LARGE SCALE GENOMIC DNA]</scope>
</reference>
<comment type="caution">
    <text evidence="1">The sequence shown here is derived from an EMBL/GenBank/DDBJ whole genome shotgun (WGS) entry which is preliminary data.</text>
</comment>
<dbReference type="Proteomes" id="UP000299102">
    <property type="component" value="Unassembled WGS sequence"/>
</dbReference>
<dbReference type="EMBL" id="BGZK01000236">
    <property type="protein sequence ID" value="GBP30695.1"/>
    <property type="molecule type" value="Genomic_DNA"/>
</dbReference>
<name>A0A4C1UW83_EUMVA</name>
<evidence type="ECO:0000313" key="2">
    <source>
        <dbReference type="Proteomes" id="UP000299102"/>
    </source>
</evidence>
<protein>
    <submittedName>
        <fullName evidence="1">Uncharacterized protein</fullName>
    </submittedName>
</protein>
<sequence>MGKNYSAKDIRPFHPNVRLNSLACLAIRFGDLATLAACLIEYVKPSVWDFLPLRGRRSSKVPITALAHRGRFRLPAAFAFHAEKHGNTILEIHIIAYQIRACTLKAFYASPVRIANTYDRRRRR</sequence>
<proteinExistence type="predicted"/>
<organism evidence="1 2">
    <name type="scientific">Eumeta variegata</name>
    <name type="common">Bagworm moth</name>
    <name type="synonym">Eumeta japonica</name>
    <dbReference type="NCBI Taxonomy" id="151549"/>
    <lineage>
        <taxon>Eukaryota</taxon>
        <taxon>Metazoa</taxon>
        <taxon>Ecdysozoa</taxon>
        <taxon>Arthropoda</taxon>
        <taxon>Hexapoda</taxon>
        <taxon>Insecta</taxon>
        <taxon>Pterygota</taxon>
        <taxon>Neoptera</taxon>
        <taxon>Endopterygota</taxon>
        <taxon>Lepidoptera</taxon>
        <taxon>Glossata</taxon>
        <taxon>Ditrysia</taxon>
        <taxon>Tineoidea</taxon>
        <taxon>Psychidae</taxon>
        <taxon>Oiketicinae</taxon>
        <taxon>Eumeta</taxon>
    </lineage>
</organism>
<accession>A0A4C1UW83</accession>
<keyword evidence="2" id="KW-1185">Reference proteome</keyword>
<dbReference type="AlphaFoldDB" id="A0A4C1UW83"/>
<gene>
    <name evidence="1" type="ORF">EVAR_75918_1</name>
</gene>